<dbReference type="InterPro" id="IPR004099">
    <property type="entry name" value="Pyr_nucl-diS_OxRdtase_dimer"/>
</dbReference>
<keyword evidence="4" id="KW-0274">FAD</keyword>
<evidence type="ECO:0000256" key="3">
    <source>
        <dbReference type="ARBA" id="ARBA00022630"/>
    </source>
</evidence>
<dbReference type="PANTHER" id="PTHR43429">
    <property type="entry name" value="PYRIDINE NUCLEOTIDE-DISULFIDE OXIDOREDUCTASE DOMAIN-CONTAINING"/>
    <property type="match status" value="1"/>
</dbReference>
<dbReference type="Pfam" id="PF00581">
    <property type="entry name" value="Rhodanese"/>
    <property type="match status" value="1"/>
</dbReference>
<evidence type="ECO:0000259" key="7">
    <source>
        <dbReference type="PROSITE" id="PS50206"/>
    </source>
</evidence>
<keyword evidence="5" id="KW-0560">Oxidoreductase</keyword>
<proteinExistence type="inferred from homology"/>
<comment type="similarity">
    <text evidence="2">Belongs to the class-III pyridine nucleotide-disulfide oxidoreductase family.</text>
</comment>
<comment type="cofactor">
    <cofactor evidence="1">
        <name>FAD</name>
        <dbReference type="ChEBI" id="CHEBI:57692"/>
    </cofactor>
</comment>
<evidence type="ECO:0000313" key="8">
    <source>
        <dbReference type="EMBL" id="EXK25710.1"/>
    </source>
</evidence>
<dbReference type="PRINTS" id="PR00368">
    <property type="entry name" value="FADPNR"/>
</dbReference>
<dbReference type="PANTHER" id="PTHR43429:SF1">
    <property type="entry name" value="NAD(P)H SULFUR OXIDOREDUCTASE (COA-DEPENDENT)"/>
    <property type="match status" value="1"/>
</dbReference>
<reference evidence="8" key="2">
    <citation type="submission" date="2012-05" db="EMBL/GenBank/DDBJ databases">
        <title>Annotation of the Genome Sequence of Fusarium oxysporum f. sp. melonis 26406.</title>
        <authorList>
            <consortium name="The Broad Institute Genomics Platform"/>
            <person name="Ma L.-J."/>
            <person name="Corby-Kistler H."/>
            <person name="Broz K."/>
            <person name="Gale L.R."/>
            <person name="Jonkers W."/>
            <person name="O'Donnell K."/>
            <person name="Ploetz R."/>
            <person name="Steinberg C."/>
            <person name="Schwartz D.C."/>
            <person name="VanEtten H."/>
            <person name="Zhou S."/>
            <person name="Young S.K."/>
            <person name="Zeng Q."/>
            <person name="Gargeya S."/>
            <person name="Fitzgerald M."/>
            <person name="Abouelleil A."/>
            <person name="Alvarado L."/>
            <person name="Chapman S.B."/>
            <person name="Gainer-Dewar J."/>
            <person name="Goldberg J."/>
            <person name="Griggs A."/>
            <person name="Gujja S."/>
            <person name="Hansen M."/>
            <person name="Howarth C."/>
            <person name="Imamovic A."/>
            <person name="Ireland A."/>
            <person name="Larimer J."/>
            <person name="McCowan C."/>
            <person name="Murphy C."/>
            <person name="Pearson M."/>
            <person name="Poon T.W."/>
            <person name="Priest M."/>
            <person name="Roberts A."/>
            <person name="Saif S."/>
            <person name="Shea T."/>
            <person name="Sykes S."/>
            <person name="Wortman J."/>
            <person name="Nusbaum C."/>
            <person name="Birren B."/>
        </authorList>
    </citation>
    <scope>NUCLEOTIDE SEQUENCE</scope>
    <source>
        <strain evidence="8">26406</strain>
    </source>
</reference>
<organism evidence="8">
    <name type="scientific">Fusarium oxysporum f. sp. melonis 26406</name>
    <dbReference type="NCBI Taxonomy" id="1089452"/>
    <lineage>
        <taxon>Eukaryota</taxon>
        <taxon>Fungi</taxon>
        <taxon>Dikarya</taxon>
        <taxon>Ascomycota</taxon>
        <taxon>Pezizomycotina</taxon>
        <taxon>Sordariomycetes</taxon>
        <taxon>Hypocreomycetidae</taxon>
        <taxon>Hypocreales</taxon>
        <taxon>Nectriaceae</taxon>
        <taxon>Fusarium</taxon>
        <taxon>Fusarium oxysporum species complex</taxon>
    </lineage>
</organism>
<keyword evidence="3" id="KW-0285">Flavoprotein</keyword>
<evidence type="ECO:0000256" key="6">
    <source>
        <dbReference type="ARBA" id="ARBA00023284"/>
    </source>
</evidence>
<dbReference type="SUPFAM" id="SSF51905">
    <property type="entry name" value="FAD/NAD(P)-binding domain"/>
    <property type="match status" value="1"/>
</dbReference>
<dbReference type="GO" id="GO:0016491">
    <property type="term" value="F:oxidoreductase activity"/>
    <property type="evidence" value="ECO:0007669"/>
    <property type="project" value="UniProtKB-KW"/>
</dbReference>
<dbReference type="Gene3D" id="3.50.50.60">
    <property type="entry name" value="FAD/NAD(P)-binding domain"/>
    <property type="match status" value="2"/>
</dbReference>
<gene>
    <name evidence="8" type="ORF">FOMG_17665</name>
</gene>
<evidence type="ECO:0000256" key="4">
    <source>
        <dbReference type="ARBA" id="ARBA00022827"/>
    </source>
</evidence>
<dbReference type="Pfam" id="PF07992">
    <property type="entry name" value="Pyr_redox_2"/>
    <property type="match status" value="1"/>
</dbReference>
<dbReference type="InterPro" id="IPR036873">
    <property type="entry name" value="Rhodanese-like_dom_sf"/>
</dbReference>
<reference evidence="8" key="1">
    <citation type="submission" date="2012-04" db="EMBL/GenBank/DDBJ databases">
        <title>The Genome Sequence of Fusarium oxysporum melonis.</title>
        <authorList>
            <consortium name="The Broad Institute Genome Sequencing Platform"/>
            <person name="Ma L.-J."/>
            <person name="Gale L.R."/>
            <person name="Schwartz D.C."/>
            <person name="Zhou S."/>
            <person name="Corby-Kistler H."/>
            <person name="Young S.K."/>
            <person name="Zeng Q."/>
            <person name="Gargeya S."/>
            <person name="Fitzgerald M."/>
            <person name="Haas B."/>
            <person name="Abouelleil A."/>
            <person name="Alvarado L."/>
            <person name="Arachchi H.M."/>
            <person name="Berlin A."/>
            <person name="Brown A."/>
            <person name="Chapman S.B."/>
            <person name="Chen Z."/>
            <person name="Dunbar C."/>
            <person name="Freedman E."/>
            <person name="Gearin G."/>
            <person name="Goldberg J."/>
            <person name="Griggs A."/>
            <person name="Gujja S."/>
            <person name="Heiman D."/>
            <person name="Howarth C."/>
            <person name="Larson L."/>
            <person name="Lui A."/>
            <person name="MacDonald P.J.P."/>
            <person name="Montmayeur A."/>
            <person name="Murphy C."/>
            <person name="Neiman D."/>
            <person name="Pearson M."/>
            <person name="Priest M."/>
            <person name="Roberts A."/>
            <person name="Saif S."/>
            <person name="Shea T."/>
            <person name="Shenoy N."/>
            <person name="Sisk P."/>
            <person name="Stolte C."/>
            <person name="Sykes S."/>
            <person name="Wortman J."/>
            <person name="Nusbaum C."/>
            <person name="Birren B."/>
        </authorList>
    </citation>
    <scope>NUCLEOTIDE SEQUENCE</scope>
    <source>
        <strain evidence="8">26406</strain>
    </source>
</reference>
<feature type="domain" description="Rhodanese" evidence="7">
    <location>
        <begin position="461"/>
        <end position="548"/>
    </location>
</feature>
<dbReference type="VEuPathDB" id="FungiDB:FOMG_17665"/>
<dbReference type="PROSITE" id="PS50206">
    <property type="entry name" value="RHODANESE_3"/>
    <property type="match status" value="1"/>
</dbReference>
<dbReference type="Gene3D" id="3.40.250.10">
    <property type="entry name" value="Rhodanese-like domain"/>
    <property type="match status" value="1"/>
</dbReference>
<dbReference type="InterPro" id="IPR016156">
    <property type="entry name" value="FAD/NAD-linked_Rdtase_dimer_sf"/>
</dbReference>
<dbReference type="SUPFAM" id="SSF55424">
    <property type="entry name" value="FAD/NAD-linked reductases, dimerisation (C-terminal) domain"/>
    <property type="match status" value="1"/>
</dbReference>
<accession>W9Z2T3</accession>
<dbReference type="InterPro" id="IPR001763">
    <property type="entry name" value="Rhodanese-like_dom"/>
</dbReference>
<protein>
    <recommendedName>
        <fullName evidence="7">Rhodanese domain-containing protein</fullName>
    </recommendedName>
</protein>
<dbReference type="AlphaFoldDB" id="W9Z2T3"/>
<sequence length="549" mass="59404">MAKRIVIVGGVAGGMSAATRVRRLDESAAITVFEQGDYTGFANCGIPYALGNVIKHDDALILRTPSDFKERFNIDVHLRTEVIGIDRENRLVNVRTVGTDDIRQVGYDKLILAEGAEAFRPPAARIELDNVVTMQTIPNLQKVRGLMSDLDIKHICIIGAGFIGMEVAENLRNLGFEVSMVEYGSHVLPPIDADMAEILHTKLRSKGIQLFLNDTFKKIEKSCVLLASGCEVLADLVILAAGVRARTSLAKQAGLKLGATGVSVNSHMQTSDPDIYAVGDMVETQHTVMGQPAMLALAGPANRQGRLAADHICGKEVQYRGNVGTVICQVFDLSLGFVGLSIEALHRLGHDPLWVTVHSPDHAGYYPGSQTMTIKLACQKETGRIWGAQIVGKAGVDKRIDVLATAMQFGGTVFDLEHLELAYAPPYGSAKDPVNMAGFVASNVLRGDCDIIHAEQLNEAKLGKLQLVDVRSPGEFARSHLSQAINLPVNSLRLHFDILDKSLPTVVYCQVGYRGYLAYRILKQAGFDVTNLDGGFKMVVEGGHGLLNG</sequence>
<keyword evidence="6" id="KW-0676">Redox-active center</keyword>
<evidence type="ECO:0000256" key="2">
    <source>
        <dbReference type="ARBA" id="ARBA00009130"/>
    </source>
</evidence>
<dbReference type="OrthoDB" id="361797at2759"/>
<dbReference type="SUPFAM" id="SSF52821">
    <property type="entry name" value="Rhodanese/Cell cycle control phosphatase"/>
    <property type="match status" value="1"/>
</dbReference>
<evidence type="ECO:0000256" key="1">
    <source>
        <dbReference type="ARBA" id="ARBA00001974"/>
    </source>
</evidence>
<dbReference type="InterPro" id="IPR050260">
    <property type="entry name" value="FAD-bd_OxRdtase"/>
</dbReference>
<name>W9Z2T3_FUSOX</name>
<dbReference type="Pfam" id="PF02852">
    <property type="entry name" value="Pyr_redox_dim"/>
    <property type="match status" value="1"/>
</dbReference>
<dbReference type="PRINTS" id="PR00411">
    <property type="entry name" value="PNDRDTASEI"/>
</dbReference>
<dbReference type="Proteomes" id="UP000030703">
    <property type="component" value="Unassembled WGS sequence"/>
</dbReference>
<dbReference type="EMBL" id="JH659386">
    <property type="protein sequence ID" value="EXK25710.1"/>
    <property type="molecule type" value="Genomic_DNA"/>
</dbReference>
<dbReference type="InterPro" id="IPR036188">
    <property type="entry name" value="FAD/NAD-bd_sf"/>
</dbReference>
<dbReference type="InterPro" id="IPR023753">
    <property type="entry name" value="FAD/NAD-binding_dom"/>
</dbReference>
<dbReference type="SMART" id="SM00450">
    <property type="entry name" value="RHOD"/>
    <property type="match status" value="1"/>
</dbReference>
<evidence type="ECO:0000256" key="5">
    <source>
        <dbReference type="ARBA" id="ARBA00023002"/>
    </source>
</evidence>
<dbReference type="HOGENOM" id="CLU_003291_1_2_1"/>